<sequence>MKLTLSCWPLLALLMLVTGFVHAEGVCPPGMFPTNPPGTQGPVGCAPMPGYNNNQQQRQFRPPPPQWETRWGAIATYEQNGSLGTATDMPSQSSAENLALASCQAKHGSICKIQLSYSNGCAAMMVGNRVYNTNAGITVDDAIEKGLKMCADAKDAQCHVYYTGCSLPVRIQ</sequence>
<dbReference type="InterPro" id="IPR025240">
    <property type="entry name" value="DUF4189"/>
</dbReference>
<dbReference type="Pfam" id="PF13827">
    <property type="entry name" value="DUF4189"/>
    <property type="match status" value="1"/>
</dbReference>
<dbReference type="RefSeq" id="WP_395117693.1">
    <property type="nucleotide sequence ID" value="NZ_CP170721.1"/>
</dbReference>
<feature type="domain" description="DUF4189" evidence="2">
    <location>
        <begin position="71"/>
        <end position="165"/>
    </location>
</feature>
<feature type="signal peptide" evidence="1">
    <location>
        <begin position="1"/>
        <end position="23"/>
    </location>
</feature>
<evidence type="ECO:0000313" key="3">
    <source>
        <dbReference type="EMBL" id="XIA20335.1"/>
    </source>
</evidence>
<dbReference type="EMBL" id="CP170721">
    <property type="protein sequence ID" value="XIA20335.1"/>
    <property type="molecule type" value="Genomic_DNA"/>
</dbReference>
<dbReference type="AlphaFoldDB" id="A0AB74UV65"/>
<protein>
    <submittedName>
        <fullName evidence="3">DUF4189 domain-containing protein</fullName>
    </submittedName>
</protein>
<organism evidence="3">
    <name type="scientific">Rhodanobacter sp. FW102-FHT14D07</name>
    <dbReference type="NCBI Taxonomy" id="3351462"/>
    <lineage>
        <taxon>Bacteria</taxon>
        <taxon>Pseudomonadati</taxon>
        <taxon>Pseudomonadota</taxon>
        <taxon>Gammaproteobacteria</taxon>
        <taxon>Lysobacterales</taxon>
        <taxon>Rhodanobacteraceae</taxon>
        <taxon>Rhodanobacter</taxon>
    </lineage>
</organism>
<evidence type="ECO:0000259" key="2">
    <source>
        <dbReference type="Pfam" id="PF13827"/>
    </source>
</evidence>
<accession>A0AB74UV65</accession>
<reference evidence="3" key="1">
    <citation type="submission" date="2024-10" db="EMBL/GenBank/DDBJ databases">
        <authorList>
            <person name="Lesea H.P."/>
            <person name="Kuehl J.V."/>
            <person name="Chandonia J.-M."/>
        </authorList>
    </citation>
    <scope>NUCLEOTIDE SEQUENCE</scope>
    <source>
        <strain evidence="3">FW102-FHT14D07</strain>
    </source>
</reference>
<proteinExistence type="predicted"/>
<feature type="chain" id="PRO_5044492451" evidence="1">
    <location>
        <begin position="24"/>
        <end position="172"/>
    </location>
</feature>
<evidence type="ECO:0000256" key="1">
    <source>
        <dbReference type="SAM" id="SignalP"/>
    </source>
</evidence>
<gene>
    <name evidence="3" type="ORF">ACFYG5_09500</name>
</gene>
<keyword evidence="1" id="KW-0732">Signal</keyword>
<name>A0AB74UV65_9GAMM</name>